<keyword evidence="1" id="KW-0732">Signal</keyword>
<dbReference type="EMBL" id="AZBU02000014">
    <property type="protein sequence ID" value="TKR57707.1"/>
    <property type="molecule type" value="Genomic_DNA"/>
</dbReference>
<comment type="caution">
    <text evidence="2">The sequence shown here is derived from an EMBL/GenBank/DDBJ whole genome shotgun (WGS) entry which is preliminary data.</text>
</comment>
<dbReference type="Proteomes" id="UP000298663">
    <property type="component" value="Unassembled WGS sequence"/>
</dbReference>
<evidence type="ECO:0000256" key="1">
    <source>
        <dbReference type="SAM" id="SignalP"/>
    </source>
</evidence>
<gene>
    <name evidence="2" type="ORF">L596_030373</name>
</gene>
<evidence type="ECO:0000313" key="3">
    <source>
        <dbReference type="Proteomes" id="UP000298663"/>
    </source>
</evidence>
<sequence length="71" mass="8764">MHFFSLTFFSFVQRCISLFVDIEPEIKRNSLETERRSFRFENSNYKRNLTQVCEKLRELFSSPHDMTHKKW</sequence>
<feature type="chain" id="PRO_5020335133" evidence="1">
    <location>
        <begin position="18"/>
        <end position="71"/>
    </location>
</feature>
<accession>A0A4U5LP69</accession>
<dbReference type="AlphaFoldDB" id="A0A4U5LP69"/>
<proteinExistence type="predicted"/>
<name>A0A4U5LP69_STECR</name>
<organism evidence="2 3">
    <name type="scientific">Steinernema carpocapsae</name>
    <name type="common">Entomopathogenic nematode</name>
    <dbReference type="NCBI Taxonomy" id="34508"/>
    <lineage>
        <taxon>Eukaryota</taxon>
        <taxon>Metazoa</taxon>
        <taxon>Ecdysozoa</taxon>
        <taxon>Nematoda</taxon>
        <taxon>Chromadorea</taxon>
        <taxon>Rhabditida</taxon>
        <taxon>Tylenchina</taxon>
        <taxon>Panagrolaimomorpha</taxon>
        <taxon>Strongyloidoidea</taxon>
        <taxon>Steinernematidae</taxon>
        <taxon>Steinernema</taxon>
    </lineage>
</organism>
<feature type="signal peptide" evidence="1">
    <location>
        <begin position="1"/>
        <end position="17"/>
    </location>
</feature>
<protein>
    <submittedName>
        <fullName evidence="2">Uncharacterized protein</fullName>
    </submittedName>
</protein>
<keyword evidence="3" id="KW-1185">Reference proteome</keyword>
<evidence type="ECO:0000313" key="2">
    <source>
        <dbReference type="EMBL" id="TKR57707.1"/>
    </source>
</evidence>
<reference evidence="2 3" key="1">
    <citation type="journal article" date="2015" name="Genome Biol.">
        <title>Comparative genomics of Steinernema reveals deeply conserved gene regulatory networks.</title>
        <authorList>
            <person name="Dillman A.R."/>
            <person name="Macchietto M."/>
            <person name="Porter C.F."/>
            <person name="Rogers A."/>
            <person name="Williams B."/>
            <person name="Antoshechkin I."/>
            <person name="Lee M.M."/>
            <person name="Goodwin Z."/>
            <person name="Lu X."/>
            <person name="Lewis E.E."/>
            <person name="Goodrich-Blair H."/>
            <person name="Stock S.P."/>
            <person name="Adams B.J."/>
            <person name="Sternberg P.W."/>
            <person name="Mortazavi A."/>
        </authorList>
    </citation>
    <scope>NUCLEOTIDE SEQUENCE [LARGE SCALE GENOMIC DNA]</scope>
    <source>
        <strain evidence="2 3">ALL</strain>
    </source>
</reference>
<reference evidence="2 3" key="2">
    <citation type="journal article" date="2019" name="G3 (Bethesda)">
        <title>Hybrid Assembly of the Genome of the Entomopathogenic Nematode Steinernema carpocapsae Identifies the X-Chromosome.</title>
        <authorList>
            <person name="Serra L."/>
            <person name="Macchietto M."/>
            <person name="Macias-Munoz A."/>
            <person name="McGill C.J."/>
            <person name="Rodriguez I.M."/>
            <person name="Rodriguez B."/>
            <person name="Murad R."/>
            <person name="Mortazavi A."/>
        </authorList>
    </citation>
    <scope>NUCLEOTIDE SEQUENCE [LARGE SCALE GENOMIC DNA]</scope>
    <source>
        <strain evidence="2 3">ALL</strain>
    </source>
</reference>